<dbReference type="GO" id="GO:0045277">
    <property type="term" value="C:respiratory chain complex IV"/>
    <property type="evidence" value="ECO:0007669"/>
    <property type="project" value="InterPro"/>
</dbReference>
<evidence type="ECO:0000256" key="1">
    <source>
        <dbReference type="ARBA" id="ARBA00022723"/>
    </source>
</evidence>
<dbReference type="GO" id="GO:0006123">
    <property type="term" value="P:mitochondrial electron transport, cytochrome c to oxygen"/>
    <property type="evidence" value="ECO:0007669"/>
    <property type="project" value="InterPro"/>
</dbReference>
<evidence type="ECO:0000313" key="3">
    <source>
        <dbReference type="EMBL" id="KAK9823694.1"/>
    </source>
</evidence>
<dbReference type="PANTHER" id="PTHR10122">
    <property type="entry name" value="CYTOCHROME C OXIDASE SUBUNIT 5B, MITOCHONDRIAL"/>
    <property type="match status" value="1"/>
</dbReference>
<dbReference type="SUPFAM" id="SSF57802">
    <property type="entry name" value="Rubredoxin-like"/>
    <property type="match status" value="1"/>
</dbReference>
<keyword evidence="4" id="KW-1185">Reference proteome</keyword>
<accession>A0AAW1QQH1</accession>
<name>A0AAW1QQH1_9CHLO</name>
<dbReference type="InterPro" id="IPR002124">
    <property type="entry name" value="Cyt_c_oxidase_su5b"/>
</dbReference>
<dbReference type="AlphaFoldDB" id="A0AAW1QQH1"/>
<dbReference type="InterPro" id="IPR036972">
    <property type="entry name" value="Cyt_c_oxidase_su5b_sf"/>
</dbReference>
<reference evidence="3 4" key="1">
    <citation type="journal article" date="2024" name="Nat. Commun.">
        <title>Phylogenomics reveals the evolutionary origins of lichenization in chlorophyte algae.</title>
        <authorList>
            <person name="Puginier C."/>
            <person name="Libourel C."/>
            <person name="Otte J."/>
            <person name="Skaloud P."/>
            <person name="Haon M."/>
            <person name="Grisel S."/>
            <person name="Petersen M."/>
            <person name="Berrin J.G."/>
            <person name="Delaux P.M."/>
            <person name="Dal Grande F."/>
            <person name="Keller J."/>
        </authorList>
    </citation>
    <scope>NUCLEOTIDE SEQUENCE [LARGE SCALE GENOMIC DNA]</scope>
    <source>
        <strain evidence="3 4">SAG 2043</strain>
    </source>
</reference>
<dbReference type="Pfam" id="PF01215">
    <property type="entry name" value="COX5B"/>
    <property type="match status" value="1"/>
</dbReference>
<dbReference type="Proteomes" id="UP001489004">
    <property type="component" value="Unassembled WGS sequence"/>
</dbReference>
<gene>
    <name evidence="3" type="ORF">WJX72_004673</name>
</gene>
<protein>
    <submittedName>
        <fullName evidence="3">Uncharacterized protein</fullName>
    </submittedName>
</protein>
<organism evidence="3 4">
    <name type="scientific">[Myrmecia] bisecta</name>
    <dbReference type="NCBI Taxonomy" id="41462"/>
    <lineage>
        <taxon>Eukaryota</taxon>
        <taxon>Viridiplantae</taxon>
        <taxon>Chlorophyta</taxon>
        <taxon>core chlorophytes</taxon>
        <taxon>Trebouxiophyceae</taxon>
        <taxon>Trebouxiales</taxon>
        <taxon>Trebouxiaceae</taxon>
        <taxon>Myrmecia</taxon>
    </lineage>
</organism>
<comment type="caution">
    <text evidence="3">The sequence shown here is derived from an EMBL/GenBank/DDBJ whole genome shotgun (WGS) entry which is preliminary data.</text>
</comment>
<dbReference type="PROSITE" id="PS51359">
    <property type="entry name" value="COX5B_2"/>
    <property type="match status" value="1"/>
</dbReference>
<proteinExistence type="predicted"/>
<dbReference type="GO" id="GO:0005740">
    <property type="term" value="C:mitochondrial envelope"/>
    <property type="evidence" value="ECO:0007669"/>
    <property type="project" value="InterPro"/>
</dbReference>
<dbReference type="PANTHER" id="PTHR10122:SF0">
    <property type="entry name" value="CYTOCHROME C OXIDASE SUBUNIT 5B, ISOFORM A-RELATED"/>
    <property type="match status" value="1"/>
</dbReference>
<evidence type="ECO:0000313" key="4">
    <source>
        <dbReference type="Proteomes" id="UP001489004"/>
    </source>
</evidence>
<dbReference type="Gene3D" id="2.60.11.10">
    <property type="entry name" value="Cytochrome c oxidase, subunit Vb"/>
    <property type="match status" value="1"/>
</dbReference>
<keyword evidence="1" id="KW-0479">Metal-binding</keyword>
<sequence>MSRAGRLLGQLARAAATSLTSSATAASQASAYTVPQVQKLAAASTAARSLHTSLGTFAANLSTLDAEIEHATGLERQELEKAAKGVDPWHEDWLDAPFGTPENPVVVPSIEASRIVGVPDPYDDSIIWWDLIEDGQPPKQIVDGGEYFVLKHEPEEGGHH</sequence>
<dbReference type="EMBL" id="JALJOR010000002">
    <property type="protein sequence ID" value="KAK9823694.1"/>
    <property type="molecule type" value="Genomic_DNA"/>
</dbReference>
<dbReference type="GO" id="GO:0046872">
    <property type="term" value="F:metal ion binding"/>
    <property type="evidence" value="ECO:0007669"/>
    <property type="project" value="UniProtKB-KW"/>
</dbReference>
<evidence type="ECO:0000256" key="2">
    <source>
        <dbReference type="ARBA" id="ARBA00022833"/>
    </source>
</evidence>
<keyword evidence="2" id="KW-0862">Zinc</keyword>